<dbReference type="Proteomes" id="UP000253727">
    <property type="component" value="Unassembled WGS sequence"/>
</dbReference>
<keyword evidence="3" id="KW-1185">Reference proteome</keyword>
<dbReference type="RefSeq" id="WP_147270830.1">
    <property type="nucleotide sequence ID" value="NZ_QBKA01000002.1"/>
</dbReference>
<comment type="caution">
    <text evidence="2">The sequence shown here is derived from an EMBL/GenBank/DDBJ whole genome shotgun (WGS) entry which is preliminary data.</text>
</comment>
<name>A0A369QEQ8_9SPHN</name>
<proteinExistence type="predicted"/>
<dbReference type="EMBL" id="QBKA01000002">
    <property type="protein sequence ID" value="RDC61389.1"/>
    <property type="molecule type" value="Genomic_DNA"/>
</dbReference>
<organism evidence="2 3">
    <name type="scientific">Alteripontixanthobacter maritimus</name>
    <dbReference type="NCBI Taxonomy" id="2161824"/>
    <lineage>
        <taxon>Bacteria</taxon>
        <taxon>Pseudomonadati</taxon>
        <taxon>Pseudomonadota</taxon>
        <taxon>Alphaproteobacteria</taxon>
        <taxon>Sphingomonadales</taxon>
        <taxon>Erythrobacteraceae</taxon>
        <taxon>Alteripontixanthobacter</taxon>
    </lineage>
</organism>
<accession>A0A369QEQ8</accession>
<evidence type="ECO:0000313" key="2">
    <source>
        <dbReference type="EMBL" id="RDC61389.1"/>
    </source>
</evidence>
<gene>
    <name evidence="2" type="ORF">HME9302_02611</name>
</gene>
<keyword evidence="1" id="KW-0732">Signal</keyword>
<feature type="chain" id="PRO_5017068591" evidence="1">
    <location>
        <begin position="22"/>
        <end position="384"/>
    </location>
</feature>
<dbReference type="OrthoDB" id="7389478at2"/>
<evidence type="ECO:0000256" key="1">
    <source>
        <dbReference type="SAM" id="SignalP"/>
    </source>
</evidence>
<reference evidence="2 3" key="1">
    <citation type="submission" date="2018-04" db="EMBL/GenBank/DDBJ databases">
        <title>Altererythrobacter sp. HME9302 genome sequencing and assembly.</title>
        <authorList>
            <person name="Kang H."/>
            <person name="Kim H."/>
            <person name="Joh K."/>
        </authorList>
    </citation>
    <scope>NUCLEOTIDE SEQUENCE [LARGE SCALE GENOMIC DNA]</scope>
    <source>
        <strain evidence="2 3">HME9302</strain>
    </source>
</reference>
<dbReference type="AlphaFoldDB" id="A0A369QEQ8"/>
<evidence type="ECO:0000313" key="3">
    <source>
        <dbReference type="Proteomes" id="UP000253727"/>
    </source>
</evidence>
<feature type="signal peptide" evidence="1">
    <location>
        <begin position="1"/>
        <end position="21"/>
    </location>
</feature>
<protein>
    <submittedName>
        <fullName evidence="2">Uncharacterized protein</fullName>
    </submittedName>
</protein>
<sequence>MIARRIMALLCLPAAFISGFAALTVSRGQTVPMVAETGARFDGTAIGKIMRRLAEPAPSGTDAKPRVFDASDDLMLKLAIASEPLNHPAHKAYAAALRSQGDARYVPFVAAITAARPRTPSFIAMSLEQAALRGDLPEAFRLLNRMTLVRPNLAREFTPALLSEMEAAPASLELAANLEVAPAWSPIFLGMAADRPKLLPMIARARIQADGKLVSNPAVDAKLVKRLASLNDYDTAWQIYKIGHPDAVLGGFQFMSENEPFEWQLQENGNQSVSLGRDNSIEIDMLNGGGWAARQTVKLDQGKWRLRADLDRTGSGTQEIVISAQCATGGEEIEIARLGPRAEKLDARLFVNGGCPYQTIEISTERSFGLMATVVTLSDLEITR</sequence>